<gene>
    <name evidence="2" type="ORF">BpHYR1_010353</name>
</gene>
<comment type="caution">
    <text evidence="2">The sequence shown here is derived from an EMBL/GenBank/DDBJ whole genome shotgun (WGS) entry which is preliminary data.</text>
</comment>
<feature type="region of interest" description="Disordered" evidence="1">
    <location>
        <begin position="276"/>
        <end position="301"/>
    </location>
</feature>
<dbReference type="Proteomes" id="UP000276133">
    <property type="component" value="Unassembled WGS sequence"/>
</dbReference>
<evidence type="ECO:0000256" key="1">
    <source>
        <dbReference type="SAM" id="MobiDB-lite"/>
    </source>
</evidence>
<evidence type="ECO:0000313" key="3">
    <source>
        <dbReference type="Proteomes" id="UP000276133"/>
    </source>
</evidence>
<dbReference type="EMBL" id="REGN01006540">
    <property type="protein sequence ID" value="RNA09113.1"/>
    <property type="molecule type" value="Genomic_DNA"/>
</dbReference>
<dbReference type="AlphaFoldDB" id="A0A3M7QCU2"/>
<reference evidence="2 3" key="1">
    <citation type="journal article" date="2018" name="Sci. Rep.">
        <title>Genomic signatures of local adaptation to the degree of environmental predictability in rotifers.</title>
        <authorList>
            <person name="Franch-Gras L."/>
            <person name="Hahn C."/>
            <person name="Garcia-Roger E.M."/>
            <person name="Carmona M.J."/>
            <person name="Serra M."/>
            <person name="Gomez A."/>
        </authorList>
    </citation>
    <scope>NUCLEOTIDE SEQUENCE [LARGE SCALE GENOMIC DNA]</scope>
    <source>
        <strain evidence="2">HYR1</strain>
    </source>
</reference>
<protein>
    <submittedName>
        <fullName evidence="2">Uncharacterized protein</fullName>
    </submittedName>
</protein>
<accession>A0A3M7QCU2</accession>
<evidence type="ECO:0000313" key="2">
    <source>
        <dbReference type="EMBL" id="RNA09113.1"/>
    </source>
</evidence>
<keyword evidence="3" id="KW-1185">Reference proteome</keyword>
<feature type="compositionally biased region" description="Basic and acidic residues" evidence="1">
    <location>
        <begin position="276"/>
        <end position="292"/>
    </location>
</feature>
<name>A0A3M7QCU2_BRAPC</name>
<organism evidence="2 3">
    <name type="scientific">Brachionus plicatilis</name>
    <name type="common">Marine rotifer</name>
    <name type="synonym">Brachionus muelleri</name>
    <dbReference type="NCBI Taxonomy" id="10195"/>
    <lineage>
        <taxon>Eukaryota</taxon>
        <taxon>Metazoa</taxon>
        <taxon>Spiralia</taxon>
        <taxon>Gnathifera</taxon>
        <taxon>Rotifera</taxon>
        <taxon>Eurotatoria</taxon>
        <taxon>Monogononta</taxon>
        <taxon>Pseudotrocha</taxon>
        <taxon>Ploima</taxon>
        <taxon>Brachionidae</taxon>
        <taxon>Brachionus</taxon>
    </lineage>
</organism>
<sequence length="301" mass="34472">MQFCVPHNFKTQKSNQYNSSIGTKFLLEKESATKLSLYDRIIERIDAIEKDFNQNIHKPFKYDHVPISSEDSTCSDQNLNVPFSLVEFYPYRSNKFLTKNKQSSKIYSAEQLVQKEEDKKLSTQTKCLPNITKSAAETGDNAVLKRPESSFSSSTSKYFTACTFSTKSNSTKSKIKNQEVSVKSEQNLDTEKEKRIHTLNKKSFKISSSWTLSDDSDIIEKRRNEIKSLLAMKNFLVPKFDTNNSIEPNNIIIKTESHESSRASIQINGLMTSKKFKTENIPKSRSEEHEPFSSKANDLLN</sequence>
<proteinExistence type="predicted"/>